<evidence type="ECO:0000256" key="8">
    <source>
        <dbReference type="SAM" id="MobiDB-lite"/>
    </source>
</evidence>
<reference evidence="11" key="1">
    <citation type="submission" date="2016-04" db="EMBL/GenBank/DDBJ databases">
        <authorList>
            <person name="Evans L.H."/>
            <person name="Alamgir A."/>
            <person name="Owens N."/>
            <person name="Weber N.D."/>
            <person name="Virtaneva K."/>
            <person name="Barbian K."/>
            <person name="Babar A."/>
            <person name="Rosenke K."/>
        </authorList>
    </citation>
    <scope>NUCLEOTIDE SEQUENCE [LARGE SCALE GENOMIC DNA]</scope>
    <source>
        <strain evidence="11">CBS 101.48</strain>
    </source>
</reference>
<keyword evidence="3 9" id="KW-0732">Signal</keyword>
<keyword evidence="5" id="KW-0325">Glycoprotein</keyword>
<feature type="compositionally biased region" description="Low complexity" evidence="8">
    <location>
        <begin position="161"/>
        <end position="177"/>
    </location>
</feature>
<evidence type="ECO:0000256" key="1">
    <source>
        <dbReference type="ARBA" id="ARBA00004236"/>
    </source>
</evidence>
<evidence type="ECO:0000259" key="10">
    <source>
        <dbReference type="Pfam" id="PF20238"/>
    </source>
</evidence>
<feature type="region of interest" description="Disordered" evidence="8">
    <location>
        <begin position="155"/>
        <end position="178"/>
    </location>
</feature>
<keyword evidence="12" id="KW-1185">Reference proteome</keyword>
<keyword evidence="4" id="KW-0472">Membrane</keyword>
<dbReference type="EMBL" id="LT554852">
    <property type="protein sequence ID" value="SAM07766.1"/>
    <property type="molecule type" value="Genomic_DNA"/>
</dbReference>
<dbReference type="GO" id="GO:0012505">
    <property type="term" value="C:endomembrane system"/>
    <property type="evidence" value="ECO:0007669"/>
    <property type="project" value="UniProtKB-SubCell"/>
</dbReference>
<name>A0A168S3R2_ABSGL</name>
<evidence type="ECO:0000256" key="2">
    <source>
        <dbReference type="ARBA" id="ARBA00022475"/>
    </source>
</evidence>
<evidence type="ECO:0000256" key="9">
    <source>
        <dbReference type="SAM" id="SignalP"/>
    </source>
</evidence>
<dbReference type="GO" id="GO:0005886">
    <property type="term" value="C:plasma membrane"/>
    <property type="evidence" value="ECO:0007669"/>
    <property type="project" value="UniProtKB-SubCell"/>
</dbReference>
<dbReference type="InterPro" id="IPR046936">
    <property type="entry name" value="BIM1-like"/>
</dbReference>
<protein>
    <recommendedName>
        <fullName evidence="10">Copper acquisition factor BIM1-like domain-containing protein</fullName>
    </recommendedName>
</protein>
<proteinExistence type="predicted"/>
<dbReference type="PANTHER" id="PTHR34992">
    <property type="entry name" value="HYPHAL ANASTAMOSIS-7 PROTEIN"/>
    <property type="match status" value="1"/>
</dbReference>
<dbReference type="OMA" id="SHQCCAD"/>
<dbReference type="OrthoDB" id="2146436at2759"/>
<gene>
    <name evidence="11" type="primary">ABSGL_13423.1 scaffold 14161</name>
</gene>
<evidence type="ECO:0000256" key="3">
    <source>
        <dbReference type="ARBA" id="ARBA00022729"/>
    </source>
</evidence>
<keyword evidence="2" id="KW-1003">Cell membrane</keyword>
<evidence type="ECO:0000256" key="5">
    <source>
        <dbReference type="ARBA" id="ARBA00023180"/>
    </source>
</evidence>
<dbReference type="InterPro" id="IPR046530">
    <property type="entry name" value="BIM1-like_dom"/>
</dbReference>
<dbReference type="STRING" id="4829.A0A168S3R2"/>
<dbReference type="InParanoid" id="A0A168S3R2"/>
<evidence type="ECO:0000313" key="12">
    <source>
        <dbReference type="Proteomes" id="UP000078561"/>
    </source>
</evidence>
<dbReference type="Pfam" id="PF20238">
    <property type="entry name" value="BIM1-like_dom"/>
    <property type="match status" value="1"/>
</dbReference>
<dbReference type="AlphaFoldDB" id="A0A168S3R2"/>
<accession>A0A168S3R2</accession>
<feature type="chain" id="PRO_5007900156" description="Copper acquisition factor BIM1-like domain-containing protein" evidence="9">
    <location>
        <begin position="20"/>
        <end position="201"/>
    </location>
</feature>
<comment type="subcellular location">
    <subcellularLocation>
        <location evidence="1">Cell membrane</location>
    </subcellularLocation>
    <subcellularLocation>
        <location evidence="7">Endomembrane system</location>
        <topology evidence="7">Lipid-anchor</topology>
    </subcellularLocation>
</comment>
<keyword evidence="6" id="KW-0449">Lipoprotein</keyword>
<dbReference type="CDD" id="cd21176">
    <property type="entry name" value="LPMO_auxiliary-like"/>
    <property type="match status" value="1"/>
</dbReference>
<evidence type="ECO:0000313" key="11">
    <source>
        <dbReference type="EMBL" id="SAM07766.1"/>
    </source>
</evidence>
<feature type="domain" description="Copper acquisition factor BIM1-like" evidence="10">
    <location>
        <begin position="19"/>
        <end position="160"/>
    </location>
</feature>
<evidence type="ECO:0000256" key="6">
    <source>
        <dbReference type="ARBA" id="ARBA00023288"/>
    </source>
</evidence>
<feature type="signal peptide" evidence="9">
    <location>
        <begin position="1"/>
        <end position="19"/>
    </location>
</feature>
<sequence length="201" mass="21149">MARLLFTALLALACQTVFGHYQLTYPPSRGFDESREVIGPCGGFDSVSSNRTDFPLKNGFLEINSEHPKYTYKVNIAYGNKPTAADFSADTSVVAQGQVAYPSQSCLQVDLSSVKNATDGTLATLQIIYMAGDGDLYQCTDVTLKNEPSNFNTSACINADGSSPTKSGSTGSQPSSTNAASTIQAGGFMIMAAVVLSLVIA</sequence>
<dbReference type="Proteomes" id="UP000078561">
    <property type="component" value="Unassembled WGS sequence"/>
</dbReference>
<evidence type="ECO:0000256" key="7">
    <source>
        <dbReference type="ARBA" id="ARBA00037868"/>
    </source>
</evidence>
<evidence type="ECO:0000256" key="4">
    <source>
        <dbReference type="ARBA" id="ARBA00023136"/>
    </source>
</evidence>
<organism evidence="11">
    <name type="scientific">Absidia glauca</name>
    <name type="common">Pin mould</name>
    <dbReference type="NCBI Taxonomy" id="4829"/>
    <lineage>
        <taxon>Eukaryota</taxon>
        <taxon>Fungi</taxon>
        <taxon>Fungi incertae sedis</taxon>
        <taxon>Mucoromycota</taxon>
        <taxon>Mucoromycotina</taxon>
        <taxon>Mucoromycetes</taxon>
        <taxon>Mucorales</taxon>
        <taxon>Cunninghamellaceae</taxon>
        <taxon>Absidia</taxon>
    </lineage>
</organism>